<dbReference type="PANTHER" id="PTHR23226">
    <property type="entry name" value="ZINC FINGER AND SCAN DOMAIN-CONTAINING"/>
    <property type="match status" value="1"/>
</dbReference>
<feature type="non-terminal residue" evidence="12">
    <location>
        <position position="144"/>
    </location>
</feature>
<dbReference type="GO" id="GO:0005634">
    <property type="term" value="C:nucleus"/>
    <property type="evidence" value="ECO:0007669"/>
    <property type="project" value="UniProtKB-SubCell"/>
</dbReference>
<dbReference type="GO" id="GO:0000981">
    <property type="term" value="F:DNA-binding transcription factor activity, RNA polymerase II-specific"/>
    <property type="evidence" value="ECO:0007669"/>
    <property type="project" value="TreeGrafter"/>
</dbReference>
<dbReference type="PROSITE" id="PS50157">
    <property type="entry name" value="ZINC_FINGER_C2H2_2"/>
    <property type="match status" value="2"/>
</dbReference>
<dbReference type="EMBL" id="VWZH01000589">
    <property type="protein sequence ID" value="NXG39990.1"/>
    <property type="molecule type" value="Genomic_DNA"/>
</dbReference>
<dbReference type="FunFam" id="3.30.160.60:FF:000111">
    <property type="entry name" value="GLI family zinc finger 4"/>
    <property type="match status" value="1"/>
</dbReference>
<evidence type="ECO:0000256" key="8">
    <source>
        <dbReference type="ARBA" id="ARBA00023242"/>
    </source>
</evidence>
<feature type="non-terminal residue" evidence="12">
    <location>
        <position position="1"/>
    </location>
</feature>
<evidence type="ECO:0000256" key="10">
    <source>
        <dbReference type="SAM" id="MobiDB-lite"/>
    </source>
</evidence>
<dbReference type="AlphaFoldDB" id="A0A7K9BKM0"/>
<feature type="region of interest" description="Disordered" evidence="10">
    <location>
        <begin position="1"/>
        <end position="32"/>
    </location>
</feature>
<accession>A0A7K9BKM0</accession>
<dbReference type="Pfam" id="PF00096">
    <property type="entry name" value="zf-C2H2"/>
    <property type="match status" value="1"/>
</dbReference>
<dbReference type="Gene3D" id="3.30.160.60">
    <property type="entry name" value="Classic Zinc Finger"/>
    <property type="match status" value="2"/>
</dbReference>
<comment type="caution">
    <text evidence="12">The sequence shown here is derived from an EMBL/GenBank/DDBJ whole genome shotgun (WGS) entry which is preliminary data.</text>
</comment>
<evidence type="ECO:0000256" key="2">
    <source>
        <dbReference type="ARBA" id="ARBA00006991"/>
    </source>
</evidence>
<evidence type="ECO:0000256" key="3">
    <source>
        <dbReference type="ARBA" id="ARBA00022723"/>
    </source>
</evidence>
<feature type="compositionally biased region" description="Low complexity" evidence="10">
    <location>
        <begin position="92"/>
        <end position="111"/>
    </location>
</feature>
<keyword evidence="3" id="KW-0479">Metal-binding</keyword>
<dbReference type="GO" id="GO:0000978">
    <property type="term" value="F:RNA polymerase II cis-regulatory region sequence-specific DNA binding"/>
    <property type="evidence" value="ECO:0007669"/>
    <property type="project" value="TreeGrafter"/>
</dbReference>
<dbReference type="InterPro" id="IPR036236">
    <property type="entry name" value="Znf_C2H2_sf"/>
</dbReference>
<evidence type="ECO:0000256" key="1">
    <source>
        <dbReference type="ARBA" id="ARBA00004123"/>
    </source>
</evidence>
<reference evidence="12 13" key="1">
    <citation type="submission" date="2019-09" db="EMBL/GenBank/DDBJ databases">
        <title>Bird 10,000 Genomes (B10K) Project - Family phase.</title>
        <authorList>
            <person name="Zhang G."/>
        </authorList>
    </citation>
    <scope>NUCLEOTIDE SEQUENCE [LARGE SCALE GENOMIC DNA]</scope>
    <source>
        <strain evidence="12">B10K-LSUMZ-23963</strain>
        <tissue evidence="12">Muscle</tissue>
    </source>
</reference>
<evidence type="ECO:0000256" key="4">
    <source>
        <dbReference type="ARBA" id="ARBA00022737"/>
    </source>
</evidence>
<comment type="similarity">
    <text evidence="2">Belongs to the krueppel C2H2-type zinc-finger protein family.</text>
</comment>
<feature type="domain" description="C2H2-type" evidence="11">
    <location>
        <begin position="39"/>
        <end position="66"/>
    </location>
</feature>
<name>A0A7K9BKM0_DRONO</name>
<dbReference type="InterPro" id="IPR013087">
    <property type="entry name" value="Znf_C2H2_type"/>
</dbReference>
<feature type="region of interest" description="Disordered" evidence="10">
    <location>
        <begin position="88"/>
        <end position="111"/>
    </location>
</feature>
<keyword evidence="5 9" id="KW-0863">Zinc-finger</keyword>
<evidence type="ECO:0000256" key="5">
    <source>
        <dbReference type="ARBA" id="ARBA00022771"/>
    </source>
</evidence>
<dbReference type="Proteomes" id="UP000543287">
    <property type="component" value="Unassembled WGS sequence"/>
</dbReference>
<evidence type="ECO:0000313" key="12">
    <source>
        <dbReference type="EMBL" id="NXG39990.1"/>
    </source>
</evidence>
<evidence type="ECO:0000259" key="11">
    <source>
        <dbReference type="PROSITE" id="PS50157"/>
    </source>
</evidence>
<dbReference type="PROSITE" id="PS00028">
    <property type="entry name" value="ZINC_FINGER_C2H2_1"/>
    <property type="match status" value="2"/>
</dbReference>
<organism evidence="12 13">
    <name type="scientific">Dromaius novaehollandiae</name>
    <name type="common">Emu</name>
    <dbReference type="NCBI Taxonomy" id="8790"/>
    <lineage>
        <taxon>Eukaryota</taxon>
        <taxon>Metazoa</taxon>
        <taxon>Chordata</taxon>
        <taxon>Craniata</taxon>
        <taxon>Vertebrata</taxon>
        <taxon>Euteleostomi</taxon>
        <taxon>Archelosauria</taxon>
        <taxon>Archosauria</taxon>
        <taxon>Dinosauria</taxon>
        <taxon>Saurischia</taxon>
        <taxon>Theropoda</taxon>
        <taxon>Coelurosauria</taxon>
        <taxon>Aves</taxon>
        <taxon>Palaeognathae</taxon>
        <taxon>Casuariiformes</taxon>
        <taxon>Dromaiidae</taxon>
        <taxon>Dromaius</taxon>
    </lineage>
</organism>
<dbReference type="PANTHER" id="PTHR23226:SF416">
    <property type="entry name" value="FI01424P"/>
    <property type="match status" value="1"/>
</dbReference>
<feature type="compositionally biased region" description="Basic residues" evidence="10">
    <location>
        <begin position="1"/>
        <end position="11"/>
    </location>
</feature>
<evidence type="ECO:0000256" key="6">
    <source>
        <dbReference type="ARBA" id="ARBA00022833"/>
    </source>
</evidence>
<sequence>LKSHQRVHRGPRTLGALESRRREDAAVSAQGTRAEAKPFQCAACEKRFRDEGIMLAHQRTHAEQGLLGSIPRAGQSLRLALQQSCPLEQARGPSPLLPGAGAPQKPALAAPQGALAARRPFACGKCGKRFTQSKYLRLHQRSHT</sequence>
<dbReference type="FunFam" id="3.30.160.60:FF:000151">
    <property type="entry name" value="Zinc finger and SCAN domain-containing 21"/>
    <property type="match status" value="1"/>
</dbReference>
<evidence type="ECO:0000256" key="9">
    <source>
        <dbReference type="PROSITE-ProRule" id="PRU00042"/>
    </source>
</evidence>
<keyword evidence="8" id="KW-0539">Nucleus</keyword>
<dbReference type="SUPFAM" id="SSF57667">
    <property type="entry name" value="beta-beta-alpha zinc fingers"/>
    <property type="match status" value="1"/>
</dbReference>
<feature type="domain" description="C2H2-type" evidence="11">
    <location>
        <begin position="121"/>
        <end position="144"/>
    </location>
</feature>
<keyword evidence="7" id="KW-0238">DNA-binding</keyword>
<proteinExistence type="inferred from homology"/>
<keyword evidence="6" id="KW-0862">Zinc</keyword>
<evidence type="ECO:0000256" key="7">
    <source>
        <dbReference type="ARBA" id="ARBA00023125"/>
    </source>
</evidence>
<gene>
    <name evidence="12" type="primary">Zik1</name>
    <name evidence="12" type="ORF">DRONOV_R14773</name>
</gene>
<keyword evidence="4" id="KW-0677">Repeat</keyword>
<dbReference type="GO" id="GO:0008270">
    <property type="term" value="F:zinc ion binding"/>
    <property type="evidence" value="ECO:0007669"/>
    <property type="project" value="UniProtKB-KW"/>
</dbReference>
<dbReference type="SMART" id="SM00355">
    <property type="entry name" value="ZnF_C2H2"/>
    <property type="match status" value="2"/>
</dbReference>
<protein>
    <submittedName>
        <fullName evidence="12">ZIK1 protein</fullName>
    </submittedName>
</protein>
<evidence type="ECO:0000313" key="13">
    <source>
        <dbReference type="Proteomes" id="UP000543287"/>
    </source>
</evidence>
<comment type="subcellular location">
    <subcellularLocation>
        <location evidence="1">Nucleus</location>
    </subcellularLocation>
</comment>